<dbReference type="EMBL" id="AP018227">
    <property type="protein sequence ID" value="BAY86011.1"/>
    <property type="molecule type" value="Genomic_DNA"/>
</dbReference>
<sequence length="201" mass="21903">MMKVQDVMSLNVATINGSATVAEAVRLLRLTQLRALIVEPSTKSDAYGIVTQSDIAIKVVALARDPQTVCVSEIMSKPCIVLDPELSLENVARLFAQTDIWRAPVIKDDLVGIISVTDIINKGDFVAKQKLIFLKAELQKAISNARSICGQYGVYSLEAADAWKIVDQIEAEAIANGAPVPEKSARHQFAEETKVEEFAFS</sequence>
<evidence type="ECO:0000256" key="2">
    <source>
        <dbReference type="PROSITE-ProRule" id="PRU00703"/>
    </source>
</evidence>
<dbReference type="Proteomes" id="UP000218418">
    <property type="component" value="Chromosome"/>
</dbReference>
<dbReference type="SUPFAM" id="SSF54631">
    <property type="entry name" value="CBS-domain pair"/>
    <property type="match status" value="1"/>
</dbReference>
<evidence type="ECO:0000313" key="5">
    <source>
        <dbReference type="Proteomes" id="UP000218418"/>
    </source>
</evidence>
<feature type="domain" description="CBS" evidence="3">
    <location>
        <begin position="75"/>
        <end position="131"/>
    </location>
</feature>
<evidence type="ECO:0000313" key="4">
    <source>
        <dbReference type="EMBL" id="BAY86011.1"/>
    </source>
</evidence>
<dbReference type="SMART" id="SM00116">
    <property type="entry name" value="CBS"/>
    <property type="match status" value="2"/>
</dbReference>
<keyword evidence="5" id="KW-1185">Reference proteome</keyword>
<dbReference type="PROSITE" id="PS51371">
    <property type="entry name" value="CBS"/>
    <property type="match status" value="1"/>
</dbReference>
<name>A0A1Z4LXY0_9CYAN</name>
<reference evidence="4 5" key="1">
    <citation type="submission" date="2017-06" db="EMBL/GenBank/DDBJ databases">
        <title>Genome sequencing of cyanobaciteial culture collection at National Institute for Environmental Studies (NIES).</title>
        <authorList>
            <person name="Hirose Y."/>
            <person name="Shimura Y."/>
            <person name="Fujisawa T."/>
            <person name="Nakamura Y."/>
            <person name="Kawachi M."/>
        </authorList>
    </citation>
    <scope>NUCLEOTIDE SEQUENCE [LARGE SCALE GENOMIC DNA]</scope>
    <source>
        <strain evidence="4 5">NIES-267</strain>
    </source>
</reference>
<organism evidence="4 5">
    <name type="scientific">Calothrix parasitica NIES-267</name>
    <dbReference type="NCBI Taxonomy" id="1973488"/>
    <lineage>
        <taxon>Bacteria</taxon>
        <taxon>Bacillati</taxon>
        <taxon>Cyanobacteriota</taxon>
        <taxon>Cyanophyceae</taxon>
        <taxon>Nostocales</taxon>
        <taxon>Calotrichaceae</taxon>
        <taxon>Calothrix</taxon>
    </lineage>
</organism>
<proteinExistence type="predicted"/>
<keyword evidence="1 2" id="KW-0129">CBS domain</keyword>
<evidence type="ECO:0000259" key="3">
    <source>
        <dbReference type="PROSITE" id="PS51371"/>
    </source>
</evidence>
<accession>A0A1Z4LXY0</accession>
<protein>
    <recommendedName>
        <fullName evidence="3">CBS domain-containing protein</fullName>
    </recommendedName>
</protein>
<dbReference type="InterPro" id="IPR051257">
    <property type="entry name" value="Diverse_CBS-Domain"/>
</dbReference>
<dbReference type="Pfam" id="PF00571">
    <property type="entry name" value="CBS"/>
    <property type="match status" value="2"/>
</dbReference>
<dbReference type="PANTHER" id="PTHR43080">
    <property type="entry name" value="CBS DOMAIN-CONTAINING PROTEIN CBSX3, MITOCHONDRIAL"/>
    <property type="match status" value="1"/>
</dbReference>
<dbReference type="AlphaFoldDB" id="A0A1Z4LXY0"/>
<dbReference type="PANTHER" id="PTHR43080:SF2">
    <property type="entry name" value="CBS DOMAIN-CONTAINING PROTEIN"/>
    <property type="match status" value="1"/>
</dbReference>
<gene>
    <name evidence="4" type="ORF">NIES267_55170</name>
</gene>
<dbReference type="InterPro" id="IPR046342">
    <property type="entry name" value="CBS_dom_sf"/>
</dbReference>
<dbReference type="Pfam" id="PF02672">
    <property type="entry name" value="CP12"/>
    <property type="match status" value="1"/>
</dbReference>
<dbReference type="InterPro" id="IPR000644">
    <property type="entry name" value="CBS_dom"/>
</dbReference>
<dbReference type="Gene3D" id="3.10.580.10">
    <property type="entry name" value="CBS-domain"/>
    <property type="match status" value="1"/>
</dbReference>
<evidence type="ECO:0000256" key="1">
    <source>
        <dbReference type="ARBA" id="ARBA00023122"/>
    </source>
</evidence>